<organism evidence="1">
    <name type="scientific">Pedobacter sp. KACC 23697</name>
    <dbReference type="NCBI Taxonomy" id="3149230"/>
    <lineage>
        <taxon>Bacteria</taxon>
        <taxon>Pseudomonadati</taxon>
        <taxon>Bacteroidota</taxon>
        <taxon>Sphingobacteriia</taxon>
        <taxon>Sphingobacteriales</taxon>
        <taxon>Sphingobacteriaceae</taxon>
        <taxon>Pedobacter</taxon>
    </lineage>
</organism>
<accession>A0AAU7K3H3</accession>
<name>A0AAU7K3H3_9SPHI</name>
<dbReference type="AlphaFoldDB" id="A0AAU7K3H3"/>
<dbReference type="Pfam" id="PF14109">
    <property type="entry name" value="GldH_lipo"/>
    <property type="match status" value="1"/>
</dbReference>
<dbReference type="RefSeq" id="WP_406824624.1">
    <property type="nucleotide sequence ID" value="NZ_CP157485.1"/>
</dbReference>
<dbReference type="PROSITE" id="PS51257">
    <property type="entry name" value="PROKAR_LIPOPROTEIN"/>
    <property type="match status" value="1"/>
</dbReference>
<evidence type="ECO:0000313" key="1">
    <source>
        <dbReference type="EMBL" id="XBO47160.1"/>
    </source>
</evidence>
<keyword evidence="1" id="KW-0449">Lipoprotein</keyword>
<reference evidence="1" key="1">
    <citation type="submission" date="2024-05" db="EMBL/GenBank/DDBJ databases">
        <authorList>
            <person name="Kim S."/>
            <person name="Heo J."/>
            <person name="Choi H."/>
            <person name="Choi Y."/>
            <person name="Kwon S.-W."/>
            <person name="Kim Y."/>
        </authorList>
    </citation>
    <scope>NUCLEOTIDE SEQUENCE</scope>
    <source>
        <strain evidence="1">KACC 23697</strain>
    </source>
</reference>
<dbReference type="EMBL" id="CP157485">
    <property type="protein sequence ID" value="XBO47160.1"/>
    <property type="molecule type" value="Genomic_DNA"/>
</dbReference>
<dbReference type="InterPro" id="IPR020018">
    <property type="entry name" value="Motility-assoc_lipoprot_GldH"/>
</dbReference>
<gene>
    <name evidence="1" type="ORF">ABEG20_17890</name>
</gene>
<sequence length="167" mass="19394">MAQKINLLLNKRPVFLLVFLLITTLFAGCTDSVVDSNVEIADRRWTYRNHISTTFDIKDHTKAYNVYFKLRHTANYKYANIFILAHFKDGKRMVTKRYQYKLAKNDGEWLGSGSGNVFSYTLPMLTNYHFTHNGKFEIEIEQNMRDNPLLEISDVGLTVSESLSNKN</sequence>
<protein>
    <submittedName>
        <fullName evidence="1">Gliding motility lipoprotein GldH</fullName>
    </submittedName>
</protein>
<proteinExistence type="predicted"/>
<dbReference type="NCBIfam" id="TIGR03511">
    <property type="entry name" value="GldH_lipo"/>
    <property type="match status" value="1"/>
</dbReference>